<feature type="domain" description="VWFA" evidence="2">
    <location>
        <begin position="4"/>
        <end position="268"/>
    </location>
</feature>
<accession>A0AAE3FYU0</accession>
<dbReference type="PROSITE" id="PS50234">
    <property type="entry name" value="VWFA"/>
    <property type="match status" value="1"/>
</dbReference>
<dbReference type="CDD" id="cd00198">
    <property type="entry name" value="vWFA"/>
    <property type="match status" value="1"/>
</dbReference>
<feature type="compositionally biased region" description="Basic and acidic residues" evidence="1">
    <location>
        <begin position="8"/>
        <end position="20"/>
    </location>
</feature>
<gene>
    <name evidence="3" type="ORF">AArcSt2_12820</name>
</gene>
<dbReference type="Gene3D" id="3.40.50.410">
    <property type="entry name" value="von Willebrand factor, type A domain"/>
    <property type="match status" value="1"/>
</dbReference>
<sequence>MTYDLENPGDRSLDSQDEGSRIFEAREAIKQLAANLRTDIDGTGEDDRLGLVKFGGIDELEFPLTDASDLTTLNNDIDAIESYTFGQDDGSSAPFDPDDTPFGISGTNIGAGLYGGRQMLEDGQVNGRRQIMIVLGDGAPTWSYESENVDDNDEADADSSGESGFPSYSTWQDWSRNDKLIAMSDVNNTTAAADTVAVADEIKDDTDITIVSIGFGLEQVSQTGLARTTLLSIASEGVGEFESDDETGVKLYYEAPASVDLSIIFSQIAQVVLGEQVIAEGTLREVLEVLAEGVPLDANEFTDERDCYPPFLTRCLGFEWWLPTDVKNEVQSDSVEFDISFYAEQCRHNDGSNNPFAEAGN</sequence>
<evidence type="ECO:0000259" key="2">
    <source>
        <dbReference type="PROSITE" id="PS50234"/>
    </source>
</evidence>
<feature type="region of interest" description="Disordered" evidence="1">
    <location>
        <begin position="144"/>
        <end position="168"/>
    </location>
</feature>
<evidence type="ECO:0000313" key="4">
    <source>
        <dbReference type="Proteomes" id="UP001203207"/>
    </source>
</evidence>
<dbReference type="Proteomes" id="UP001203207">
    <property type="component" value="Unassembled WGS sequence"/>
</dbReference>
<dbReference type="AlphaFoldDB" id="A0AAE3FYU0"/>
<evidence type="ECO:0000313" key="3">
    <source>
        <dbReference type="EMBL" id="MCL9817824.1"/>
    </source>
</evidence>
<evidence type="ECO:0000256" key="1">
    <source>
        <dbReference type="SAM" id="MobiDB-lite"/>
    </source>
</evidence>
<reference evidence="3" key="2">
    <citation type="submission" date="2022-02" db="EMBL/GenBank/DDBJ databases">
        <authorList>
            <person name="Elcheninov A.G."/>
            <person name="Sorokin D.Y."/>
            <person name="Kublanov I.V."/>
        </authorList>
    </citation>
    <scope>NUCLEOTIDE SEQUENCE</scope>
    <source>
        <strain evidence="3">AArc-St2</strain>
    </source>
</reference>
<dbReference type="InterPro" id="IPR036465">
    <property type="entry name" value="vWFA_dom_sf"/>
</dbReference>
<dbReference type="InterPro" id="IPR002035">
    <property type="entry name" value="VWF_A"/>
</dbReference>
<proteinExistence type="predicted"/>
<reference evidence="3" key="1">
    <citation type="journal article" date="2022" name="Syst. Appl. Microbiol.">
        <title>Natronocalculus amylovorans gen. nov., sp. nov., and Natranaeroarchaeum aerophilus sp. nov., dominant culturable amylolytic natronoarchaea from hypersaline soda lakes in southwestern Siberia.</title>
        <authorList>
            <person name="Sorokin D.Y."/>
            <person name="Elcheninov A.G."/>
            <person name="Khizhniak T.V."/>
            <person name="Koenen M."/>
            <person name="Bale N.J."/>
            <person name="Damste J.S.S."/>
            <person name="Kublanov I.V."/>
        </authorList>
    </citation>
    <scope>NUCLEOTIDE SEQUENCE</scope>
    <source>
        <strain evidence="3">AArc-St2</strain>
    </source>
</reference>
<feature type="compositionally biased region" description="Acidic residues" evidence="1">
    <location>
        <begin position="147"/>
        <end position="159"/>
    </location>
</feature>
<feature type="region of interest" description="Disordered" evidence="1">
    <location>
        <begin position="1"/>
        <end position="20"/>
    </location>
</feature>
<dbReference type="SUPFAM" id="SSF53300">
    <property type="entry name" value="vWA-like"/>
    <property type="match status" value="1"/>
</dbReference>
<comment type="caution">
    <text evidence="3">The sequence shown here is derived from an EMBL/GenBank/DDBJ whole genome shotgun (WGS) entry which is preliminary data.</text>
</comment>
<name>A0AAE3FYU0_9EURY</name>
<protein>
    <submittedName>
        <fullName evidence="3">VWA domain-containing protein</fullName>
    </submittedName>
</protein>
<dbReference type="EMBL" id="JAKRVX010000006">
    <property type="protein sequence ID" value="MCL9817824.1"/>
    <property type="molecule type" value="Genomic_DNA"/>
</dbReference>
<organism evidence="3 4">
    <name type="scientific">Natronocalculus amylovorans</name>
    <dbReference type="NCBI Taxonomy" id="2917812"/>
    <lineage>
        <taxon>Archaea</taxon>
        <taxon>Methanobacteriati</taxon>
        <taxon>Methanobacteriota</taxon>
        <taxon>Stenosarchaea group</taxon>
        <taxon>Halobacteria</taxon>
        <taxon>Halobacteriales</taxon>
        <taxon>Haloferacaceae</taxon>
        <taxon>Natronocalculus</taxon>
    </lineage>
</organism>
<dbReference type="SMART" id="SM00327">
    <property type="entry name" value="VWA"/>
    <property type="match status" value="1"/>
</dbReference>
<keyword evidence="4" id="KW-1185">Reference proteome</keyword>